<feature type="region of interest" description="Disordered" evidence="1">
    <location>
        <begin position="155"/>
        <end position="176"/>
    </location>
</feature>
<reference evidence="3" key="1">
    <citation type="journal article" date="2023" name="Commun. Biol.">
        <title>Genome analysis of Parmales, the sister group of diatoms, reveals the evolutionary specialization of diatoms from phago-mixotrophs to photoautotrophs.</title>
        <authorList>
            <person name="Ban H."/>
            <person name="Sato S."/>
            <person name="Yoshikawa S."/>
            <person name="Yamada K."/>
            <person name="Nakamura Y."/>
            <person name="Ichinomiya M."/>
            <person name="Sato N."/>
            <person name="Blanc-Mathieu R."/>
            <person name="Endo H."/>
            <person name="Kuwata A."/>
            <person name="Ogata H."/>
        </authorList>
    </citation>
    <scope>NUCLEOTIDE SEQUENCE [LARGE SCALE GENOMIC DNA]</scope>
</reference>
<evidence type="ECO:0000313" key="3">
    <source>
        <dbReference type="Proteomes" id="UP001165065"/>
    </source>
</evidence>
<organism evidence="2 3">
    <name type="scientific">Triparma columacea</name>
    <dbReference type="NCBI Taxonomy" id="722753"/>
    <lineage>
        <taxon>Eukaryota</taxon>
        <taxon>Sar</taxon>
        <taxon>Stramenopiles</taxon>
        <taxon>Ochrophyta</taxon>
        <taxon>Bolidophyceae</taxon>
        <taxon>Parmales</taxon>
        <taxon>Triparmaceae</taxon>
        <taxon>Triparma</taxon>
    </lineage>
</organism>
<dbReference type="Proteomes" id="UP001165065">
    <property type="component" value="Unassembled WGS sequence"/>
</dbReference>
<evidence type="ECO:0000256" key="1">
    <source>
        <dbReference type="SAM" id="MobiDB-lite"/>
    </source>
</evidence>
<proteinExistence type="predicted"/>
<protein>
    <submittedName>
        <fullName evidence="2">Uncharacterized protein</fullName>
    </submittedName>
</protein>
<sequence length="219" mass="24511">DCFLGAINFIEALVGIADKLFEVPKGDRTAELRNLLKVLEVEMLPSNVTYIPIGNQRHRVWSVSSYGYSRMVVADESIAISTKERVPCIVYLEVALYGEEDPETVKLNKWWRQKRHPQRHNNFLEKGFQVLTNRMSSISKAWDKIENSFINDGEDEATERDEEEGGGGNQRTFHQEDRLRGGEALGVWWSPPAATAATAEAAVSEAIVGAIVTTMRAGD</sequence>
<evidence type="ECO:0000313" key="2">
    <source>
        <dbReference type="EMBL" id="GMI37835.1"/>
    </source>
</evidence>
<accession>A0A9W7GAB3</accession>
<keyword evidence="3" id="KW-1185">Reference proteome</keyword>
<comment type="caution">
    <text evidence="2">The sequence shown here is derived from an EMBL/GenBank/DDBJ whole genome shotgun (WGS) entry which is preliminary data.</text>
</comment>
<feature type="non-terminal residue" evidence="2">
    <location>
        <position position="219"/>
    </location>
</feature>
<name>A0A9W7GAB3_9STRA</name>
<dbReference type="EMBL" id="BRYA01001022">
    <property type="protein sequence ID" value="GMI37835.1"/>
    <property type="molecule type" value="Genomic_DNA"/>
</dbReference>
<feature type="compositionally biased region" description="Acidic residues" evidence="1">
    <location>
        <begin position="155"/>
        <end position="165"/>
    </location>
</feature>
<gene>
    <name evidence="2" type="ORF">TrCOL_g10409</name>
</gene>
<dbReference type="AlphaFoldDB" id="A0A9W7GAB3"/>
<dbReference type="OrthoDB" id="10640936at2759"/>